<evidence type="ECO:0000256" key="8">
    <source>
        <dbReference type="ARBA" id="ARBA00022825"/>
    </source>
</evidence>
<feature type="binding site" evidence="11">
    <location>
        <position position="594"/>
    </location>
    <ligand>
        <name>Ca(2+)</name>
        <dbReference type="ChEBI" id="CHEBI:29108"/>
    </ligand>
</feature>
<evidence type="ECO:0000256" key="5">
    <source>
        <dbReference type="ARBA" id="ARBA00022670"/>
    </source>
</evidence>
<protein>
    <recommendedName>
        <fullName evidence="4">tripeptidyl-peptidase II</fullName>
        <ecNumber evidence="4">3.4.14.10</ecNumber>
    </recommendedName>
</protein>
<feature type="active site" description="Charge relay system" evidence="11">
    <location>
        <position position="339"/>
    </location>
</feature>
<dbReference type="Pfam" id="PF00082">
    <property type="entry name" value="Peptidase_S8"/>
    <property type="match status" value="1"/>
</dbReference>
<dbReference type="AlphaFoldDB" id="A0A4Y9YZ57"/>
<dbReference type="GO" id="GO:0008240">
    <property type="term" value="F:tripeptidyl-peptidase activity"/>
    <property type="evidence" value="ECO:0007669"/>
    <property type="project" value="UniProtKB-EC"/>
</dbReference>
<keyword evidence="10" id="KW-0865">Zymogen</keyword>
<feature type="active site" description="Charge relay system" evidence="11">
    <location>
        <position position="532"/>
    </location>
</feature>
<name>A0A4Y9YZ57_9AGAM</name>
<evidence type="ECO:0000256" key="11">
    <source>
        <dbReference type="PROSITE-ProRule" id="PRU01032"/>
    </source>
</evidence>
<comment type="caution">
    <text evidence="13">The sequence shown here is derived from an EMBL/GenBank/DDBJ whole genome shotgun (WGS) entry which is preliminary data.</text>
</comment>
<dbReference type="GO" id="GO:0006508">
    <property type="term" value="P:proteolysis"/>
    <property type="evidence" value="ECO:0007669"/>
    <property type="project" value="UniProtKB-KW"/>
</dbReference>
<dbReference type="GO" id="GO:0046872">
    <property type="term" value="F:metal ion binding"/>
    <property type="evidence" value="ECO:0007669"/>
    <property type="project" value="UniProtKB-UniRule"/>
</dbReference>
<keyword evidence="14" id="KW-1185">Reference proteome</keyword>
<feature type="binding site" evidence="11">
    <location>
        <position position="592"/>
    </location>
    <ligand>
        <name>Ca(2+)</name>
        <dbReference type="ChEBI" id="CHEBI:29108"/>
    </ligand>
</feature>
<dbReference type="GO" id="GO:0004252">
    <property type="term" value="F:serine-type endopeptidase activity"/>
    <property type="evidence" value="ECO:0007669"/>
    <property type="project" value="UniProtKB-UniRule"/>
</dbReference>
<dbReference type="InterPro" id="IPR000209">
    <property type="entry name" value="Peptidase_S8/S53_dom"/>
</dbReference>
<accession>A0A4Y9YZ57</accession>
<evidence type="ECO:0000259" key="12">
    <source>
        <dbReference type="PROSITE" id="PS51695"/>
    </source>
</evidence>
<dbReference type="PROSITE" id="PS51695">
    <property type="entry name" value="SEDOLISIN"/>
    <property type="match status" value="1"/>
</dbReference>
<evidence type="ECO:0000256" key="10">
    <source>
        <dbReference type="ARBA" id="ARBA00023145"/>
    </source>
</evidence>
<feature type="binding site" evidence="11">
    <location>
        <position position="573"/>
    </location>
    <ligand>
        <name>Ca(2+)</name>
        <dbReference type="ChEBI" id="CHEBI:29108"/>
    </ligand>
</feature>
<dbReference type="STRING" id="205917.A0A4Y9YZ57"/>
<comment type="catalytic activity">
    <reaction evidence="1">
        <text>Release of an N-terminal tripeptide from a polypeptide.</text>
        <dbReference type="EC" id="3.4.14.10"/>
    </reaction>
</comment>
<dbReference type="CDD" id="cd11377">
    <property type="entry name" value="Pro-peptidase_S53"/>
    <property type="match status" value="1"/>
</dbReference>
<evidence type="ECO:0000256" key="3">
    <source>
        <dbReference type="ARBA" id="ARBA00004239"/>
    </source>
</evidence>
<organism evidence="13 14">
    <name type="scientific">Dentipellis fragilis</name>
    <dbReference type="NCBI Taxonomy" id="205917"/>
    <lineage>
        <taxon>Eukaryota</taxon>
        <taxon>Fungi</taxon>
        <taxon>Dikarya</taxon>
        <taxon>Basidiomycota</taxon>
        <taxon>Agaricomycotina</taxon>
        <taxon>Agaricomycetes</taxon>
        <taxon>Russulales</taxon>
        <taxon>Hericiaceae</taxon>
        <taxon>Dentipellis</taxon>
    </lineage>
</organism>
<dbReference type="SUPFAM" id="SSF54897">
    <property type="entry name" value="Protease propeptides/inhibitors"/>
    <property type="match status" value="1"/>
</dbReference>
<dbReference type="OrthoDB" id="409122at2759"/>
<dbReference type="InterPro" id="IPR015366">
    <property type="entry name" value="S53_propep"/>
</dbReference>
<evidence type="ECO:0000256" key="2">
    <source>
        <dbReference type="ARBA" id="ARBA00002451"/>
    </source>
</evidence>
<feature type="active site" description="Charge relay system" evidence="11">
    <location>
        <position position="335"/>
    </location>
</feature>
<keyword evidence="5 11" id="KW-0645">Protease</keyword>
<evidence type="ECO:0000256" key="7">
    <source>
        <dbReference type="ARBA" id="ARBA00022801"/>
    </source>
</evidence>
<dbReference type="EMBL" id="SEOQ01000205">
    <property type="protein sequence ID" value="TFY66958.1"/>
    <property type="molecule type" value="Genomic_DNA"/>
</dbReference>
<dbReference type="Pfam" id="PF09286">
    <property type="entry name" value="Pro-kuma_activ"/>
    <property type="match status" value="1"/>
</dbReference>
<dbReference type="InterPro" id="IPR030400">
    <property type="entry name" value="Sedolisin_dom"/>
</dbReference>
<evidence type="ECO:0000256" key="4">
    <source>
        <dbReference type="ARBA" id="ARBA00012462"/>
    </source>
</evidence>
<evidence type="ECO:0000256" key="9">
    <source>
        <dbReference type="ARBA" id="ARBA00022837"/>
    </source>
</evidence>
<keyword evidence="8 11" id="KW-0720">Serine protease</keyword>
<gene>
    <name evidence="13" type="ORF">EVG20_g4127</name>
</gene>
<dbReference type="InterPro" id="IPR050819">
    <property type="entry name" value="Tripeptidyl-peptidase_I"/>
</dbReference>
<feature type="domain" description="Peptidase S53" evidence="12">
    <location>
        <begin position="261"/>
        <end position="613"/>
    </location>
</feature>
<dbReference type="PANTHER" id="PTHR14218:SF15">
    <property type="entry name" value="TRIPEPTIDYL-PEPTIDASE 1"/>
    <property type="match status" value="1"/>
</dbReference>
<evidence type="ECO:0000313" key="13">
    <source>
        <dbReference type="EMBL" id="TFY66958.1"/>
    </source>
</evidence>
<keyword evidence="7 11" id="KW-0378">Hydrolase</keyword>
<evidence type="ECO:0000313" key="14">
    <source>
        <dbReference type="Proteomes" id="UP000298327"/>
    </source>
</evidence>
<dbReference type="GO" id="GO:0005576">
    <property type="term" value="C:extracellular region"/>
    <property type="evidence" value="ECO:0007669"/>
    <property type="project" value="UniProtKB-SubCell"/>
</dbReference>
<keyword evidence="6 11" id="KW-0479">Metal-binding</keyword>
<dbReference type="Gene3D" id="3.40.50.200">
    <property type="entry name" value="Peptidase S8/S53 domain"/>
    <property type="match status" value="1"/>
</dbReference>
<dbReference type="CDD" id="cd04056">
    <property type="entry name" value="Peptidases_S53"/>
    <property type="match status" value="1"/>
</dbReference>
<dbReference type="SMART" id="SM00944">
    <property type="entry name" value="Pro-kuma_activ"/>
    <property type="match status" value="1"/>
</dbReference>
<evidence type="ECO:0000256" key="1">
    <source>
        <dbReference type="ARBA" id="ARBA00001910"/>
    </source>
</evidence>
<reference evidence="13 14" key="1">
    <citation type="submission" date="2019-02" db="EMBL/GenBank/DDBJ databases">
        <title>Genome sequencing of the rare red list fungi Dentipellis fragilis.</title>
        <authorList>
            <person name="Buettner E."/>
            <person name="Kellner H."/>
        </authorList>
    </citation>
    <scope>NUCLEOTIDE SEQUENCE [LARGE SCALE GENOMIC DNA]</scope>
    <source>
        <strain evidence="13 14">DSM 105465</strain>
    </source>
</reference>
<sequence>MARAPGLISPRPPSRLALYRSLRPLKWAQDASQKSPAHPPRSFSPRSRSLAVAMVRLTLTFASLVSVACATPFVARTMHVHERRDNVPSGYVKDGPAPADHVLNLRLALAQNDFSALEDKLYAVSTPGNAEYGQHLSKEEVEALVAPSSDSLSTVKSWLSSHSISSDPISPAGNWLGINITVEQANTLLDADYATFTHQSTGAQTVRTLSYSIPADLKSHLNLVHPTVAFPVKPFGAPKFKKSSGSRNLTASAAPASCANVFTPTCSQELYGIPATPATQSTNRLAVSGFIDQWANTADLQSFLAALRPDIPDTTTFTVELIDGGQNNQDEPGIEANLDTQYTVGIATKVPIEFVSVGEDNSDGIDGFLDIINQLLGEADTPNVLTTSYSFNEPDLPFSIANELCNAYAQLGARGTSILFSSGDGGVSGGQSQSCSTFVPTFPSTCPFVTSVGGTTGVNPETAVDFSSGGFSTLFAIPSYQAADVSSFLSKLGNTNSGKFNRTGRAFPDLAAASVNFEIAFGGEFGTVDGTSCSTPLTASLFSLIDDQLVAAGKSPLGFLNPLIYANKQAFTDITSGDNPGCGTNGFTAGAGWDPVTGVGSPIFSALRTVAGL</sequence>
<feature type="binding site" evidence="11">
    <location>
        <position position="574"/>
    </location>
    <ligand>
        <name>Ca(2+)</name>
        <dbReference type="ChEBI" id="CHEBI:29108"/>
    </ligand>
</feature>
<dbReference type="SUPFAM" id="SSF52743">
    <property type="entry name" value="Subtilisin-like"/>
    <property type="match status" value="1"/>
</dbReference>
<comment type="subcellular location">
    <subcellularLocation>
        <location evidence="3">Secreted</location>
        <location evidence="3">Extracellular space</location>
    </subcellularLocation>
</comment>
<comment type="function">
    <text evidence="2">Secreted tripeptidyl-peptidase which degrades proteins at acidic pHs and is involved in virulence.</text>
</comment>
<dbReference type="InterPro" id="IPR036852">
    <property type="entry name" value="Peptidase_S8/S53_dom_sf"/>
</dbReference>
<keyword evidence="9 11" id="KW-0106">Calcium</keyword>
<dbReference type="EC" id="3.4.14.10" evidence="4"/>
<proteinExistence type="predicted"/>
<comment type="cofactor">
    <cofactor evidence="11">
        <name>Ca(2+)</name>
        <dbReference type="ChEBI" id="CHEBI:29108"/>
    </cofactor>
    <text evidence="11">Binds 1 Ca(2+) ion per subunit.</text>
</comment>
<dbReference type="Proteomes" id="UP000298327">
    <property type="component" value="Unassembled WGS sequence"/>
</dbReference>
<evidence type="ECO:0000256" key="6">
    <source>
        <dbReference type="ARBA" id="ARBA00022723"/>
    </source>
</evidence>
<dbReference type="PANTHER" id="PTHR14218">
    <property type="entry name" value="PROTEASE S8 TRIPEPTIDYL PEPTIDASE I CLN2"/>
    <property type="match status" value="1"/>
</dbReference>